<keyword evidence="6 10" id="KW-0833">Ubl conjugation pathway</keyword>
<comment type="catalytic activity">
    <reaction evidence="1 10">
        <text>S-ubiquitinyl-[E2 ubiquitin-conjugating enzyme]-L-cysteine + [acceptor protein]-L-lysine = [E2 ubiquitin-conjugating enzyme]-L-cysteine + N(6)-ubiquitinyl-[acceptor protein]-L-lysine.</text>
        <dbReference type="EC" id="2.3.2.27"/>
    </reaction>
</comment>
<dbReference type="OMA" id="TKYSMRE"/>
<keyword evidence="4 10" id="KW-0479">Metal-binding</keyword>
<comment type="pathway">
    <text evidence="2 10">Protein modification; protein ubiquitination.</text>
</comment>
<dbReference type="PANTHER" id="PTHR21497:SF24">
    <property type="entry name" value="E3 UBIQUITIN-PROTEIN LIGASE UBR1"/>
    <property type="match status" value="1"/>
</dbReference>
<keyword evidence="7 10" id="KW-0862">Zinc</keyword>
<evidence type="ECO:0000256" key="2">
    <source>
        <dbReference type="ARBA" id="ARBA00004906"/>
    </source>
</evidence>
<dbReference type="InterPro" id="IPR039164">
    <property type="entry name" value="UBR1-like"/>
</dbReference>
<evidence type="ECO:0000256" key="8">
    <source>
        <dbReference type="ARBA" id="ARBA00046341"/>
    </source>
</evidence>
<dbReference type="GO" id="GO:0008270">
    <property type="term" value="F:zinc ion binding"/>
    <property type="evidence" value="ECO:0007669"/>
    <property type="project" value="UniProtKB-UniRule"/>
</dbReference>
<evidence type="ECO:0000256" key="10">
    <source>
        <dbReference type="RuleBase" id="RU366018"/>
    </source>
</evidence>
<gene>
    <name evidence="13" type="ORF">TCAL_05057</name>
</gene>
<dbReference type="Pfam" id="PF18995">
    <property type="entry name" value="PRT6_C"/>
    <property type="match status" value="1"/>
</dbReference>
<evidence type="ECO:0000256" key="6">
    <source>
        <dbReference type="ARBA" id="ARBA00022786"/>
    </source>
</evidence>
<dbReference type="GO" id="GO:0071596">
    <property type="term" value="P:ubiquitin-dependent protein catabolic process via the N-end rule pathway"/>
    <property type="evidence" value="ECO:0007669"/>
    <property type="project" value="UniProtKB-UniRule"/>
</dbReference>
<evidence type="ECO:0000256" key="5">
    <source>
        <dbReference type="ARBA" id="ARBA00022771"/>
    </source>
</evidence>
<dbReference type="InterPro" id="IPR014719">
    <property type="entry name" value="Ribosomal_bL12_C/ClpS-like"/>
</dbReference>
<evidence type="ECO:0000256" key="11">
    <source>
        <dbReference type="SAM" id="MobiDB-lite"/>
    </source>
</evidence>
<dbReference type="Proteomes" id="UP000318571">
    <property type="component" value="Chromosome 3"/>
</dbReference>
<dbReference type="InterPro" id="IPR003126">
    <property type="entry name" value="Znf_UBR"/>
</dbReference>
<name>A0A553P772_TIGCA</name>
<evidence type="ECO:0000256" key="7">
    <source>
        <dbReference type="ARBA" id="ARBA00022833"/>
    </source>
</evidence>
<evidence type="ECO:0000313" key="14">
    <source>
        <dbReference type="Proteomes" id="UP000318571"/>
    </source>
</evidence>
<evidence type="ECO:0000256" key="9">
    <source>
        <dbReference type="PROSITE-ProRule" id="PRU00508"/>
    </source>
</evidence>
<dbReference type="STRING" id="6832.A0A553P772"/>
<dbReference type="SMART" id="SM00396">
    <property type="entry name" value="ZnF_UBR1"/>
    <property type="match status" value="1"/>
</dbReference>
<feature type="region of interest" description="Disordered" evidence="11">
    <location>
        <begin position="1"/>
        <end position="21"/>
    </location>
</feature>
<reference evidence="13 14" key="1">
    <citation type="journal article" date="2018" name="Nat. Ecol. Evol.">
        <title>Genomic signatures of mitonuclear coevolution across populations of Tigriopus californicus.</title>
        <authorList>
            <person name="Barreto F.S."/>
            <person name="Watson E.T."/>
            <person name="Lima T.G."/>
            <person name="Willett C.S."/>
            <person name="Edmands S."/>
            <person name="Li W."/>
            <person name="Burton R.S."/>
        </authorList>
    </citation>
    <scope>NUCLEOTIDE SEQUENCE [LARGE SCALE GENOMIC DNA]</scope>
    <source>
        <strain evidence="13 14">San Diego</strain>
    </source>
</reference>
<dbReference type="CDD" id="cd19672">
    <property type="entry name" value="UBR-box_UBR1_like"/>
    <property type="match status" value="1"/>
</dbReference>
<dbReference type="GO" id="GO:0061630">
    <property type="term" value="F:ubiquitin protein ligase activity"/>
    <property type="evidence" value="ECO:0007669"/>
    <property type="project" value="UniProtKB-UniRule"/>
</dbReference>
<dbReference type="GO" id="GO:0000151">
    <property type="term" value="C:ubiquitin ligase complex"/>
    <property type="evidence" value="ECO:0007669"/>
    <property type="project" value="TreeGrafter"/>
</dbReference>
<comment type="similarity">
    <text evidence="8 10">Belongs to the E3 ubiquitin-protein ligase UBR1-like family.</text>
</comment>
<comment type="function">
    <text evidence="10">Ubiquitin ligase protein which is a component of the N-end rule pathway. Recognizes and binds to proteins bearing specific N-terminal residues that are destabilizing according to the N-end rule, leading to their ubiquitination and subsequent degradation.</text>
</comment>
<keyword evidence="14" id="KW-1185">Reference proteome</keyword>
<dbReference type="GO" id="GO:0005737">
    <property type="term" value="C:cytoplasm"/>
    <property type="evidence" value="ECO:0007669"/>
    <property type="project" value="TreeGrafter"/>
</dbReference>
<evidence type="ECO:0000313" key="13">
    <source>
        <dbReference type="EMBL" id="TRY73532.1"/>
    </source>
</evidence>
<dbReference type="Pfam" id="PF02207">
    <property type="entry name" value="zf-UBR"/>
    <property type="match status" value="1"/>
</dbReference>
<keyword evidence="3 10" id="KW-0808">Transferase</keyword>
<proteinExistence type="inferred from homology"/>
<dbReference type="PROSITE" id="PS51157">
    <property type="entry name" value="ZF_UBR"/>
    <property type="match status" value="1"/>
</dbReference>
<dbReference type="InterPro" id="IPR055194">
    <property type="entry name" value="UBR1-like_WH"/>
</dbReference>
<feature type="region of interest" description="Disordered" evidence="11">
    <location>
        <begin position="1052"/>
        <end position="1079"/>
    </location>
</feature>
<dbReference type="Pfam" id="PF22960">
    <property type="entry name" value="WHD_UBR1"/>
    <property type="match status" value="1"/>
</dbReference>
<protein>
    <recommendedName>
        <fullName evidence="10">E3 ubiquitin-protein ligase</fullName>
        <ecNumber evidence="10">2.3.2.27</ecNumber>
    </recommendedName>
</protein>
<evidence type="ECO:0000256" key="1">
    <source>
        <dbReference type="ARBA" id="ARBA00000900"/>
    </source>
</evidence>
<feature type="domain" description="UBR-type" evidence="12">
    <location>
        <begin position="129"/>
        <end position="200"/>
    </location>
</feature>
<keyword evidence="5 10" id="KW-0863">Zinc-finger</keyword>
<dbReference type="EC" id="2.3.2.27" evidence="10"/>
<dbReference type="Pfam" id="PF02617">
    <property type="entry name" value="ClpS"/>
    <property type="match status" value="1"/>
</dbReference>
<dbReference type="InterPro" id="IPR044046">
    <property type="entry name" value="E3_ligase_UBR-like_C"/>
</dbReference>
<dbReference type="PANTHER" id="PTHR21497">
    <property type="entry name" value="UBIQUITIN LIGASE E3 ALPHA-RELATED"/>
    <property type="match status" value="1"/>
</dbReference>
<evidence type="ECO:0000256" key="3">
    <source>
        <dbReference type="ARBA" id="ARBA00022679"/>
    </source>
</evidence>
<dbReference type="FunFam" id="2.10.110.30:FF:000001">
    <property type="entry name" value="E3 ubiquitin-protein ligase UBR2 isoform 1"/>
    <property type="match status" value="1"/>
</dbReference>
<dbReference type="InterPro" id="IPR003769">
    <property type="entry name" value="ClpS_core"/>
</dbReference>
<dbReference type="OrthoDB" id="26387at2759"/>
<evidence type="ECO:0000256" key="4">
    <source>
        <dbReference type="ARBA" id="ARBA00022723"/>
    </source>
</evidence>
<dbReference type="UniPathway" id="UPA00143"/>
<feature type="compositionally biased region" description="Basic and acidic residues" evidence="11">
    <location>
        <begin position="1054"/>
        <end position="1072"/>
    </location>
</feature>
<dbReference type="SUPFAM" id="SSF54736">
    <property type="entry name" value="ClpS-like"/>
    <property type="match status" value="1"/>
</dbReference>
<organism evidence="13 14">
    <name type="scientific">Tigriopus californicus</name>
    <name type="common">Marine copepod</name>
    <dbReference type="NCBI Taxonomy" id="6832"/>
    <lineage>
        <taxon>Eukaryota</taxon>
        <taxon>Metazoa</taxon>
        <taxon>Ecdysozoa</taxon>
        <taxon>Arthropoda</taxon>
        <taxon>Crustacea</taxon>
        <taxon>Multicrustacea</taxon>
        <taxon>Hexanauplia</taxon>
        <taxon>Copepoda</taxon>
        <taxon>Harpacticoida</taxon>
        <taxon>Harpacticidae</taxon>
        <taxon>Tigriopus</taxon>
    </lineage>
</organism>
<comment type="caution">
    <text evidence="13">The sequence shown here is derived from an EMBL/GenBank/DDBJ whole genome shotgun (WGS) entry which is preliminary data.</text>
</comment>
<sequence>MASGRIPAGAETSDDTSSNSSGWEYYDDDVALSDFWQAMVDRQTENPAPLWLKMESESHPGIEKFLEFWRVMVPRLLSPMNGKTSMDQTYDNNRIKAVLLDPLESFIAGGVGCEEEVIKVLAQNDTPPALCGYVFKFGEAVYSCRDCGQDTTCVLCSECFKHSEHKNHRYRMSTTDGGGYCDCGDHEAFLQHALCSKHSAMNVDQISSGEVLKTFPEEIKNRSRKLFHEIIQYCFIVTSAKKKYEELLVGNKEKELWPELKYCFEFSNYCLMILNDNSHSYPDVTGFIRNSFGSAHCSERQAQDLTELADKDGRCMLKVSTYKDCATLRDKIDRLSRRQGLPIGTSILPAYVVAHQNFAIRLIEWLPKLFHKCSGFRALFAEVALSIEEPDLIILPNSDKDEKINAAKAILINDHRAWKELRKAWINVVIEGILKEYDSKLKFARLFARNYKFIMDEFIRDEQESDVTIVNLTVQMFTVKSIAHILIEEENLFFEVVNFLKTLLSSHNDDQYFKLESWMEDEKDLYLKSQSAITDLMFLLRVPIEEGRYNDTVRTSFGKGVDKFVQLLGLLQLSDPFKRQTGNHVEFESREWEYVGSMIASLAGVSGQIQKWCSRDKTILINTTSSILRAITNHNSDFHLEMSEKSCQVGSVHIKYMVPEVNIYTEKISVNVPFQRFLASILPAYSSHAGEFARKLKQRIESHGDPVLIANFAITSVAVLCSITASLWKRNGTPVRGRAFLYHNFYTFPSLKRNDLILLQATACLLEDPGRLVMTLLQRFRLISWANSKLESKPALLAGDFIESTVKMGQEFLGLITAIVMERHIHHVGKVSDREELRHRMIQILCSEGMTHSVVVKKLEIGQDDVPFGDEVLKEVAELKPSPTERGKKVYEVRPEFLSHYNPFYYYYSQEQHSKAWDKQIEIKLKNKERSVCPPPEQPPLTPVFSRLTKILSSAPMMQVIETTLKRASTKSKLSSPKMVIQVCYLIMQGYQDDIMTNESDFAKFAEDLDFVGLLQKALEPVNDELKTKELSEYIQYTLDRANEARELILNITRSDDRESPSTRGDHEEAQARKRRAAAAANRRHKLMAQMSQMQDKFAKENAAVLEKMEVDVEMGAASGHVLKTEDLVDPIAIGPGKTSISVSEPKYTCILCQEDSTSLKADGEDNAFVMAAYIQRSMVLSQNQNWSDRNRGKCSEEYLPSSLDCGPLVTSCGHPMHSLCFQNYFDSLVQKERERQHHAMFQLIINYNVNKSEYLCPICERLSVGFLPLVPSLSKLFPLNAPSEITFMEWIKKVVVKAKLKEVEKLKGEFVPRSVIPKLVTTNKTVLQATIQPLKLPRDLISQMGVYSANLGNRALDLAPTEEDFRLYQLSYEASAFALHMTQAAKEHLKMTESLSSRDQDALRSLIRTSLVLPISKEKAGATNGHHLRYLRANAIYLLSIMLLYDQKVHMLELDPLNCLIALTAALPNFGDELYSFGKHDHHILKLCFMIELLQILHGFHPIPILRNEDGEEQAPVLPPSWIEEEQTMTRLFRDLAAHVGHSDRGIPHNLASQIKKKLMHFMRCASLFYHYYTDVPLPRKETYVDLCLYLGLPNNLKAVLDDEGCVDVLHRFMRSPNLSHYPKHDRPRKVRKFIDLPPDYTTLIDKAASFKCPNSASGESKKPMLCLVCGEMICSRSRCCEVKIGSKTLGACNAHLRNCGSDAGIFLNIRKSEVMILTSGNRGAMLQSPYVDEYGESDEGFRRGNPLHLDEDMYLDLQRSWITAEIPDRISREFDSETLIIQENWHSL</sequence>
<dbReference type="Gene3D" id="3.30.1390.10">
    <property type="match status" value="1"/>
</dbReference>
<accession>A0A553P772</accession>
<dbReference type="Gene3D" id="2.10.110.30">
    <property type="match status" value="1"/>
</dbReference>
<dbReference type="EMBL" id="VCGU01000007">
    <property type="protein sequence ID" value="TRY73532.1"/>
    <property type="molecule type" value="Genomic_DNA"/>
</dbReference>
<evidence type="ECO:0000259" key="12">
    <source>
        <dbReference type="PROSITE" id="PS51157"/>
    </source>
</evidence>
<dbReference type="GO" id="GO:0016567">
    <property type="term" value="P:protein ubiquitination"/>
    <property type="evidence" value="ECO:0007669"/>
    <property type="project" value="UniProtKB-UniRule"/>
</dbReference>
<feature type="zinc finger region" description="UBR-type" evidence="9">
    <location>
        <begin position="129"/>
        <end position="200"/>
    </location>
</feature>